<keyword evidence="6" id="KW-1185">Reference proteome</keyword>
<dbReference type="Proteomes" id="UP000614996">
    <property type="component" value="Unassembled WGS sequence"/>
</dbReference>
<dbReference type="PANTHER" id="PTHR46796:SF15">
    <property type="entry name" value="BLL1074 PROTEIN"/>
    <property type="match status" value="1"/>
</dbReference>
<evidence type="ECO:0000256" key="2">
    <source>
        <dbReference type="ARBA" id="ARBA00023125"/>
    </source>
</evidence>
<evidence type="ECO:0000256" key="3">
    <source>
        <dbReference type="ARBA" id="ARBA00023163"/>
    </source>
</evidence>
<evidence type="ECO:0000259" key="4">
    <source>
        <dbReference type="PROSITE" id="PS01124"/>
    </source>
</evidence>
<dbReference type="InterPro" id="IPR050204">
    <property type="entry name" value="AraC_XylS_family_regulators"/>
</dbReference>
<dbReference type="InterPro" id="IPR018060">
    <property type="entry name" value="HTH_AraC"/>
</dbReference>
<keyword evidence="1" id="KW-0805">Transcription regulation</keyword>
<evidence type="ECO:0000313" key="6">
    <source>
        <dbReference type="Proteomes" id="UP000614996"/>
    </source>
</evidence>
<keyword evidence="3" id="KW-0804">Transcription</keyword>
<name>A0A8J4AH59_9ACTN</name>
<dbReference type="GO" id="GO:0043565">
    <property type="term" value="F:sequence-specific DNA binding"/>
    <property type="evidence" value="ECO:0007669"/>
    <property type="project" value="InterPro"/>
</dbReference>
<dbReference type="PANTHER" id="PTHR46796">
    <property type="entry name" value="HTH-TYPE TRANSCRIPTIONAL ACTIVATOR RHAS-RELATED"/>
    <property type="match status" value="1"/>
</dbReference>
<comment type="caution">
    <text evidence="5">The sequence shown here is derived from an EMBL/GenBank/DDBJ whole genome shotgun (WGS) entry which is preliminary data.</text>
</comment>
<dbReference type="EMBL" id="BOPO01000128">
    <property type="protein sequence ID" value="GIL31048.1"/>
    <property type="molecule type" value="Genomic_DNA"/>
</dbReference>
<organism evidence="5 6">
    <name type="scientific">Actinocatenispora comari</name>
    <dbReference type="NCBI Taxonomy" id="2807577"/>
    <lineage>
        <taxon>Bacteria</taxon>
        <taxon>Bacillati</taxon>
        <taxon>Actinomycetota</taxon>
        <taxon>Actinomycetes</taxon>
        <taxon>Micromonosporales</taxon>
        <taxon>Micromonosporaceae</taxon>
        <taxon>Actinocatenispora</taxon>
    </lineage>
</organism>
<proteinExistence type="predicted"/>
<reference evidence="6" key="1">
    <citation type="journal article" date="2021" name="Int. J. Syst. Evol. Microbiol.">
        <title>Actinocatenispora comari sp. nov., an endophytic actinomycete isolated from aerial parts of Comarum salesowianum.</title>
        <authorList>
            <person name="Oyunbileg N."/>
            <person name="Iizaka Y."/>
            <person name="Hamada M."/>
            <person name="Davaapurev B.O."/>
            <person name="Fukumoto A."/>
            <person name="Tsetseg B."/>
            <person name="Kato F."/>
            <person name="Tamura T."/>
            <person name="Batkhuu J."/>
            <person name="Anzai Y."/>
        </authorList>
    </citation>
    <scope>NUCLEOTIDE SEQUENCE [LARGE SCALE GENOMIC DNA]</scope>
    <source>
        <strain evidence="6">NUM-2625</strain>
    </source>
</reference>
<dbReference type="Gene3D" id="1.10.10.60">
    <property type="entry name" value="Homeodomain-like"/>
    <property type="match status" value="1"/>
</dbReference>
<dbReference type="GO" id="GO:0003700">
    <property type="term" value="F:DNA-binding transcription factor activity"/>
    <property type="evidence" value="ECO:0007669"/>
    <property type="project" value="InterPro"/>
</dbReference>
<dbReference type="RefSeq" id="WP_207128620.1">
    <property type="nucleotide sequence ID" value="NZ_BOPO01000128.1"/>
</dbReference>
<dbReference type="Pfam" id="PF12833">
    <property type="entry name" value="HTH_18"/>
    <property type="match status" value="1"/>
</dbReference>
<dbReference type="PROSITE" id="PS01124">
    <property type="entry name" value="HTH_ARAC_FAMILY_2"/>
    <property type="match status" value="1"/>
</dbReference>
<dbReference type="SMART" id="SM00342">
    <property type="entry name" value="HTH_ARAC"/>
    <property type="match status" value="1"/>
</dbReference>
<accession>A0A8J4AH59</accession>
<keyword evidence="2" id="KW-0238">DNA-binding</keyword>
<evidence type="ECO:0000313" key="5">
    <source>
        <dbReference type="EMBL" id="GIL31048.1"/>
    </source>
</evidence>
<gene>
    <name evidence="5" type="ORF">NUM_63020</name>
</gene>
<protein>
    <recommendedName>
        <fullName evidence="4">HTH araC/xylS-type domain-containing protein</fullName>
    </recommendedName>
</protein>
<dbReference type="AlphaFoldDB" id="A0A8J4AH59"/>
<evidence type="ECO:0000256" key="1">
    <source>
        <dbReference type="ARBA" id="ARBA00023015"/>
    </source>
</evidence>
<sequence>MLLTMPPPAPLAPFVTSLYWYDEPLDAALELALPTGRQQLIVNLAEDEQRWYDGPGFARVHRLPAATVSGASAAPLCIDTAEQRQVVGACFRPGGGFPFFGTPDGTGDLPLDQLWGRDGATLAERLRGLPNPRRRLAALAELLLDRLRDRPAGPDPLVGAAAVGLERGLPVAAVADRLGRTDRGLARRFAVHTGFTPKLYARIRRFQRVAADCAAGTAGADRVDWAGLAAEHGYVDQSHLIHDFRSFASVTPTRYRPRAAGMPNHLPVRA</sequence>
<dbReference type="Pfam" id="PF20240">
    <property type="entry name" value="DUF6597"/>
    <property type="match status" value="1"/>
</dbReference>
<feature type="domain" description="HTH araC/xylS-type" evidence="4">
    <location>
        <begin position="155"/>
        <end position="258"/>
    </location>
</feature>
<dbReference type="InterPro" id="IPR046532">
    <property type="entry name" value="DUF6597"/>
</dbReference>